<evidence type="ECO:0000313" key="1">
    <source>
        <dbReference type="EMBL" id="ABM09692.1"/>
    </source>
</evidence>
<dbReference type="EMBL" id="CP000474">
    <property type="protein sequence ID" value="ABM09692.1"/>
    <property type="molecule type" value="Genomic_DNA"/>
</dbReference>
<dbReference type="eggNOG" id="COG0110">
    <property type="taxonomic scope" value="Bacteria"/>
</dbReference>
<dbReference type="HOGENOM" id="CLU_1109638_0_0_11"/>
<name>A1R6C1_PAEAT</name>
<keyword evidence="2" id="KW-1185">Reference proteome</keyword>
<accession>A1R6C1</accession>
<dbReference type="AlphaFoldDB" id="A1R6C1"/>
<gene>
    <name evidence="1" type="ordered locus">AAur_2038</name>
</gene>
<dbReference type="RefSeq" id="WP_011774727.1">
    <property type="nucleotide sequence ID" value="NC_008711.1"/>
</dbReference>
<organism evidence="1 2">
    <name type="scientific">Paenarthrobacter aurescens (strain TC1)</name>
    <dbReference type="NCBI Taxonomy" id="290340"/>
    <lineage>
        <taxon>Bacteria</taxon>
        <taxon>Bacillati</taxon>
        <taxon>Actinomycetota</taxon>
        <taxon>Actinomycetes</taxon>
        <taxon>Micrococcales</taxon>
        <taxon>Micrococcaceae</taxon>
        <taxon>Paenarthrobacter</taxon>
    </lineage>
</organism>
<sequence length="250" mass="27696">MLSVGYALDLVGARFLHPIHAVADTDPAALTASLDALPWRKEAWGSGAWVDAWGTAAYWNLARAQPNSPGSLDALFGWLLTHVNPAAGTWGKPTDDNRLKMVNGYYRLTRGTFAQFGLPVPYVERLVDTVLEHSADPRYFAPDRQNACNVLDVVHPLWLASKQTKHRREEKNAWARTQLKHALGRWHSGEGMAFSAAPESGNQHLPTLQGTEMWLAIVWYLADLLGSAEALGYRPQGVHRPEPAYLLPTL</sequence>
<dbReference type="STRING" id="290340.AAur_2038"/>
<protein>
    <submittedName>
        <fullName evidence="1">Uncharacterized protein</fullName>
    </submittedName>
</protein>
<reference evidence="1 2" key="1">
    <citation type="journal article" date="2006" name="PLoS Genet.">
        <title>Secrets of soil survival revealed by the genome sequence of Arthrobacter aurescens TC1.</title>
        <authorList>
            <person name="Mongodin E.F."/>
            <person name="Shapir N."/>
            <person name="Daugherty S.C."/>
            <person name="DeBoy R.T."/>
            <person name="Emerson J.B."/>
            <person name="Shvartzbeyn A."/>
            <person name="Radune D."/>
            <person name="Vamathevan J."/>
            <person name="Riggs F."/>
            <person name="Grinberg V."/>
            <person name="Khouri H."/>
            <person name="Wackett L.P."/>
            <person name="Nelson K.E."/>
            <person name="Sadowsky M.J."/>
        </authorList>
    </citation>
    <scope>NUCLEOTIDE SEQUENCE [LARGE SCALE GENOMIC DNA]</scope>
    <source>
        <strain evidence="1 2">TC1</strain>
    </source>
</reference>
<dbReference type="KEGG" id="aau:AAur_2038"/>
<proteinExistence type="predicted"/>
<evidence type="ECO:0000313" key="2">
    <source>
        <dbReference type="Proteomes" id="UP000000637"/>
    </source>
</evidence>
<dbReference type="Proteomes" id="UP000000637">
    <property type="component" value="Chromosome"/>
</dbReference>